<keyword evidence="6 8" id="KW-0269">Exonuclease</keyword>
<feature type="domain" description="Calcineurin-like phosphoesterase" evidence="9">
    <location>
        <begin position="1"/>
        <end position="218"/>
    </location>
</feature>
<accession>A0A1H3E313</accession>
<comment type="similarity">
    <text evidence="1 8">Belongs to the SbcD family.</text>
</comment>
<sequence length="382" mass="43835">MKIIHTADWHLGKIIYKQHLTEDQNEVIQQFLKICEEEQPDAVIIAGDLYDRAIPPKEAVKVLNDTLLHLRKLNIPVLMISGNHDSSERLAFGTSLFELGGVHLHTELKENREPVVLLDEEGPVYFHLIPYIEPAEAQAVFREKEIKTHQEAYEAIVEDIRERFDMNERHVLVGHAFIQGGMESDSEERLTMMGGTPYVEAELFHDFSYVALGHLHQPQRVGSPHIRYSGSPFKYSFSEVTHNKSLTVADITPGETSTRQIPLAPEKDLETVEGYFSDLMKGDATVNRDNYLNIRLLDDGEILDPVGQLKTVYPNVLHLERKGITGSFREEDIERVREKRNKAPIEVMSEYFELVKDEELSGEKQEILQQIIEDIRQSERKV</sequence>
<reference evidence="11 12" key="1">
    <citation type="submission" date="2016-10" db="EMBL/GenBank/DDBJ databases">
        <authorList>
            <person name="Varghese N."/>
            <person name="Submissions S."/>
        </authorList>
    </citation>
    <scope>NUCLEOTIDE SEQUENCE [LARGE SCALE GENOMIC DNA]</scope>
    <source>
        <strain evidence="11 12">DSM 20748</strain>
    </source>
</reference>
<evidence type="ECO:0000256" key="3">
    <source>
        <dbReference type="ARBA" id="ARBA00013365"/>
    </source>
</evidence>
<keyword evidence="4 8" id="KW-0540">Nuclease</keyword>
<dbReference type="Gene3D" id="3.60.21.10">
    <property type="match status" value="1"/>
</dbReference>
<evidence type="ECO:0000256" key="2">
    <source>
        <dbReference type="ARBA" id="ARBA00011322"/>
    </source>
</evidence>
<evidence type="ECO:0000256" key="5">
    <source>
        <dbReference type="ARBA" id="ARBA00022801"/>
    </source>
</evidence>
<comment type="subunit">
    <text evidence="2 8">Heterodimer of SbcC and SbcD.</text>
</comment>
<proteinExistence type="inferred from homology"/>
<protein>
    <recommendedName>
        <fullName evidence="3 8">Nuclease SbcCD subunit D</fullName>
    </recommendedName>
</protein>
<keyword evidence="8" id="KW-0235">DNA replication</keyword>
<evidence type="ECO:0000256" key="1">
    <source>
        <dbReference type="ARBA" id="ARBA00010555"/>
    </source>
</evidence>
<evidence type="ECO:0000256" key="7">
    <source>
        <dbReference type="ARBA" id="ARBA00023172"/>
    </source>
</evidence>
<dbReference type="SUPFAM" id="SSF56300">
    <property type="entry name" value="Metallo-dependent phosphatases"/>
    <property type="match status" value="1"/>
</dbReference>
<comment type="function">
    <text evidence="8">SbcCD cleaves DNA hairpin structures. These structures can inhibit DNA replication and are intermediates in certain DNA recombination reactions. The complex acts as a 3'-&gt;5' double strand exonuclease that can open hairpins. It also has a 5' single-strand endonuclease activity.</text>
</comment>
<dbReference type="InterPro" id="IPR041796">
    <property type="entry name" value="Mre11_N"/>
</dbReference>
<dbReference type="PANTHER" id="PTHR30337:SF0">
    <property type="entry name" value="NUCLEASE SBCCD SUBUNIT D"/>
    <property type="match status" value="1"/>
</dbReference>
<dbReference type="NCBIfam" id="TIGR00619">
    <property type="entry name" value="sbcd"/>
    <property type="match status" value="1"/>
</dbReference>
<organism evidence="11 12">
    <name type="scientific">Salimicrobium album</name>
    <dbReference type="NCBI Taxonomy" id="50717"/>
    <lineage>
        <taxon>Bacteria</taxon>
        <taxon>Bacillati</taxon>
        <taxon>Bacillota</taxon>
        <taxon>Bacilli</taxon>
        <taxon>Bacillales</taxon>
        <taxon>Bacillaceae</taxon>
        <taxon>Salimicrobium</taxon>
    </lineage>
</organism>
<dbReference type="InterPro" id="IPR050535">
    <property type="entry name" value="DNA_Repair-Maintenance_Comp"/>
</dbReference>
<evidence type="ECO:0000259" key="10">
    <source>
        <dbReference type="Pfam" id="PF12320"/>
    </source>
</evidence>
<dbReference type="Proteomes" id="UP000198647">
    <property type="component" value="Unassembled WGS sequence"/>
</dbReference>
<dbReference type="InterPro" id="IPR029052">
    <property type="entry name" value="Metallo-depent_PP-like"/>
</dbReference>
<evidence type="ECO:0000256" key="8">
    <source>
        <dbReference type="RuleBase" id="RU363069"/>
    </source>
</evidence>
<dbReference type="InterPro" id="IPR004843">
    <property type="entry name" value="Calcineurin-like_PHP"/>
</dbReference>
<feature type="domain" description="Nuclease SbcCD subunit D C-terminal" evidence="10">
    <location>
        <begin position="267"/>
        <end position="354"/>
    </location>
</feature>
<evidence type="ECO:0000256" key="6">
    <source>
        <dbReference type="ARBA" id="ARBA00022839"/>
    </source>
</evidence>
<dbReference type="InterPro" id="IPR026843">
    <property type="entry name" value="SbcD_C"/>
</dbReference>
<dbReference type="EMBL" id="FNOS01000002">
    <property type="protein sequence ID" value="SDX73066.1"/>
    <property type="molecule type" value="Genomic_DNA"/>
</dbReference>
<keyword evidence="5 8" id="KW-0378">Hydrolase</keyword>
<gene>
    <name evidence="8" type="primary">sbcD</name>
    <name evidence="11" type="ORF">SAMN04488081_1224</name>
</gene>
<comment type="caution">
    <text evidence="11">The sequence shown here is derived from an EMBL/GenBank/DDBJ whole genome shotgun (WGS) entry which is preliminary data.</text>
</comment>
<dbReference type="Pfam" id="PF12320">
    <property type="entry name" value="SbcD_C"/>
    <property type="match status" value="1"/>
</dbReference>
<dbReference type="InterPro" id="IPR004593">
    <property type="entry name" value="SbcD"/>
</dbReference>
<keyword evidence="7 8" id="KW-0233">DNA recombination</keyword>
<dbReference type="PANTHER" id="PTHR30337">
    <property type="entry name" value="COMPONENT OF ATP-DEPENDENT DSDNA EXONUCLEASE"/>
    <property type="match status" value="1"/>
</dbReference>
<keyword evidence="8" id="KW-0255">Endonuclease</keyword>
<evidence type="ECO:0000259" key="9">
    <source>
        <dbReference type="Pfam" id="PF00149"/>
    </source>
</evidence>
<keyword evidence="12" id="KW-1185">Reference proteome</keyword>
<name>A0A1H3E313_9BACI</name>
<evidence type="ECO:0000313" key="12">
    <source>
        <dbReference type="Proteomes" id="UP000198647"/>
    </source>
</evidence>
<dbReference type="RefSeq" id="WP_093106291.1">
    <property type="nucleotide sequence ID" value="NZ_FNOS01000002.1"/>
</dbReference>
<evidence type="ECO:0000256" key="4">
    <source>
        <dbReference type="ARBA" id="ARBA00022722"/>
    </source>
</evidence>
<dbReference type="CDD" id="cd00840">
    <property type="entry name" value="MPP_Mre11_N"/>
    <property type="match status" value="1"/>
</dbReference>
<dbReference type="Pfam" id="PF00149">
    <property type="entry name" value="Metallophos"/>
    <property type="match status" value="1"/>
</dbReference>
<evidence type="ECO:0000313" key="11">
    <source>
        <dbReference type="EMBL" id="SDX73066.1"/>
    </source>
</evidence>